<feature type="transmembrane region" description="Helical" evidence="7">
    <location>
        <begin position="362"/>
        <end position="381"/>
    </location>
</feature>
<feature type="transmembrane region" description="Helical" evidence="7">
    <location>
        <begin position="114"/>
        <end position="133"/>
    </location>
</feature>
<feature type="transmembrane region" description="Helical" evidence="7">
    <location>
        <begin position="85"/>
        <end position="102"/>
    </location>
</feature>
<evidence type="ECO:0000313" key="8">
    <source>
        <dbReference type="EMBL" id="KAF2731553.1"/>
    </source>
</evidence>
<sequence>MEIWRGGAHVFLVHAWRVEVRGLRTAVNAERVTGDSMHPASSVLWRLYLSHTLSAWNARMFEFGAVIFLATIFPGTLFYASCYALFRSACAALLSSWIGGLVDRTHRLRTVRHSIIWQRISVAVSCLLLAVLLRNSASQWLTVLCFGVSVGLAGVEKLAFVANTISIERDWLVVVSDSLGMKREDINSSMRRIDLACKLMAPLLISVVDAYSTRVAIWVIFGQNILGVVLEYFAIAQVFSAIPELAVKKMDRSTEIQLQEGDNTVETASIGPEHYDSPVLALLRPWKDYVLNPAFLASFSLSLLHLTVLSFASQMSTYLMTLGFTSVHISLMRLVAVILELSATCAAPLLMARIGAVRSGLWFVNEQLISIVIAVSLYSLVNTSTKFAGATLVIGVTLSRVGLWGFDLSVQYLVQEQAPESSRGSFSACEMALQNFFELISFLITMIWHQPHEFRYAAYVSVGAIGISAACFAGFVRQKRGHLLHGSKCFKREGRVKYTTLPTIEEEELVTLHHERTSL</sequence>
<dbReference type="GO" id="GO:0005381">
    <property type="term" value="F:iron ion transmembrane transporter activity"/>
    <property type="evidence" value="ECO:0007669"/>
    <property type="project" value="UniProtKB-UniRule"/>
</dbReference>
<comment type="similarity">
    <text evidence="2 7">Belongs to the ferroportin (FP) (TC 2.A.100) family. SLC40A subfamily.</text>
</comment>
<dbReference type="InterPro" id="IPR009716">
    <property type="entry name" value="Ferroportin-1"/>
</dbReference>
<feature type="transmembrane region" description="Helical" evidence="7">
    <location>
        <begin position="60"/>
        <end position="79"/>
    </location>
</feature>
<feature type="transmembrane region" description="Helical" evidence="7">
    <location>
        <begin position="456"/>
        <end position="476"/>
    </location>
</feature>
<dbReference type="SUPFAM" id="SSF103473">
    <property type="entry name" value="MFS general substrate transporter"/>
    <property type="match status" value="1"/>
</dbReference>
<dbReference type="CDD" id="cd17480">
    <property type="entry name" value="MFS_SLC40A1_like"/>
    <property type="match status" value="1"/>
</dbReference>
<dbReference type="InterPro" id="IPR036259">
    <property type="entry name" value="MFS_trans_sf"/>
</dbReference>
<organism evidence="8 9">
    <name type="scientific">Polyplosphaeria fusca</name>
    <dbReference type="NCBI Taxonomy" id="682080"/>
    <lineage>
        <taxon>Eukaryota</taxon>
        <taxon>Fungi</taxon>
        <taxon>Dikarya</taxon>
        <taxon>Ascomycota</taxon>
        <taxon>Pezizomycotina</taxon>
        <taxon>Dothideomycetes</taxon>
        <taxon>Pleosporomycetidae</taxon>
        <taxon>Pleosporales</taxon>
        <taxon>Tetraplosphaeriaceae</taxon>
        <taxon>Polyplosphaeria</taxon>
    </lineage>
</organism>
<feature type="transmembrane region" description="Helical" evidence="7">
    <location>
        <begin position="139"/>
        <end position="160"/>
    </location>
</feature>
<evidence type="ECO:0000256" key="4">
    <source>
        <dbReference type="ARBA" id="ARBA00022692"/>
    </source>
</evidence>
<keyword evidence="7" id="KW-0406">Ion transport</keyword>
<evidence type="ECO:0000256" key="2">
    <source>
        <dbReference type="ARBA" id="ARBA00006279"/>
    </source>
</evidence>
<feature type="transmembrane region" description="Helical" evidence="7">
    <location>
        <begin position="289"/>
        <end position="311"/>
    </location>
</feature>
<keyword evidence="5 7" id="KW-1133">Transmembrane helix</keyword>
<feature type="transmembrane region" description="Helical" evidence="7">
    <location>
        <begin position="387"/>
        <end position="410"/>
    </location>
</feature>
<dbReference type="Pfam" id="PF06963">
    <property type="entry name" value="FPN1"/>
    <property type="match status" value="1"/>
</dbReference>
<feature type="transmembrane region" description="Helical" evidence="7">
    <location>
        <begin position="331"/>
        <end position="350"/>
    </location>
</feature>
<dbReference type="Proteomes" id="UP000799444">
    <property type="component" value="Unassembled WGS sequence"/>
</dbReference>
<feature type="transmembrane region" description="Helical" evidence="7">
    <location>
        <begin position="227"/>
        <end position="247"/>
    </location>
</feature>
<accession>A0A9P4QPZ5</accession>
<dbReference type="Gene3D" id="1.20.1250.20">
    <property type="entry name" value="MFS general substrate transporter like domains"/>
    <property type="match status" value="1"/>
</dbReference>
<gene>
    <name evidence="8" type="ORF">EJ04DRAFT_545131</name>
</gene>
<evidence type="ECO:0000256" key="3">
    <source>
        <dbReference type="ARBA" id="ARBA00022448"/>
    </source>
</evidence>
<dbReference type="GO" id="GO:0016020">
    <property type="term" value="C:membrane"/>
    <property type="evidence" value="ECO:0007669"/>
    <property type="project" value="UniProtKB-SubCell"/>
</dbReference>
<comment type="subcellular location">
    <subcellularLocation>
        <location evidence="1 7">Membrane</location>
        <topology evidence="1 7">Multi-pass membrane protein</topology>
    </subcellularLocation>
</comment>
<reference evidence="8" key="1">
    <citation type="journal article" date="2020" name="Stud. Mycol.">
        <title>101 Dothideomycetes genomes: a test case for predicting lifestyles and emergence of pathogens.</title>
        <authorList>
            <person name="Haridas S."/>
            <person name="Albert R."/>
            <person name="Binder M."/>
            <person name="Bloem J."/>
            <person name="Labutti K."/>
            <person name="Salamov A."/>
            <person name="Andreopoulos B."/>
            <person name="Baker S."/>
            <person name="Barry K."/>
            <person name="Bills G."/>
            <person name="Bluhm B."/>
            <person name="Cannon C."/>
            <person name="Castanera R."/>
            <person name="Culley D."/>
            <person name="Daum C."/>
            <person name="Ezra D."/>
            <person name="Gonzalez J."/>
            <person name="Henrissat B."/>
            <person name="Kuo A."/>
            <person name="Liang C."/>
            <person name="Lipzen A."/>
            <person name="Lutzoni F."/>
            <person name="Magnuson J."/>
            <person name="Mondo S."/>
            <person name="Nolan M."/>
            <person name="Ohm R."/>
            <person name="Pangilinan J."/>
            <person name="Park H.-J."/>
            <person name="Ramirez L."/>
            <person name="Alfaro M."/>
            <person name="Sun H."/>
            <person name="Tritt A."/>
            <person name="Yoshinaga Y."/>
            <person name="Zwiers L.-H."/>
            <person name="Turgeon B."/>
            <person name="Goodwin S."/>
            <person name="Spatafora J."/>
            <person name="Crous P."/>
            <person name="Grigoriev I."/>
        </authorList>
    </citation>
    <scope>NUCLEOTIDE SEQUENCE</scope>
    <source>
        <strain evidence="8">CBS 125425</strain>
    </source>
</reference>
<dbReference type="EMBL" id="ML996193">
    <property type="protein sequence ID" value="KAF2731553.1"/>
    <property type="molecule type" value="Genomic_DNA"/>
</dbReference>
<proteinExistence type="inferred from homology"/>
<evidence type="ECO:0000256" key="7">
    <source>
        <dbReference type="RuleBase" id="RU365065"/>
    </source>
</evidence>
<dbReference type="OrthoDB" id="648861at2759"/>
<name>A0A9P4QPZ5_9PLEO</name>
<evidence type="ECO:0000256" key="6">
    <source>
        <dbReference type="ARBA" id="ARBA00023136"/>
    </source>
</evidence>
<comment type="function">
    <text evidence="7">May be involved in iron transport and iron homeostasis.</text>
</comment>
<keyword evidence="6 7" id="KW-0472">Membrane</keyword>
<evidence type="ECO:0000256" key="1">
    <source>
        <dbReference type="ARBA" id="ARBA00004141"/>
    </source>
</evidence>
<evidence type="ECO:0000256" key="5">
    <source>
        <dbReference type="ARBA" id="ARBA00022989"/>
    </source>
</evidence>
<protein>
    <recommendedName>
        <fullName evidence="7">Solute carrier family 40 member</fullName>
    </recommendedName>
</protein>
<keyword evidence="9" id="KW-1185">Reference proteome</keyword>
<keyword evidence="3 7" id="KW-0813">Transport</keyword>
<keyword evidence="4 7" id="KW-0812">Transmembrane</keyword>
<dbReference type="PANTHER" id="PTHR11660">
    <property type="entry name" value="SOLUTE CARRIER FAMILY 40 MEMBER"/>
    <property type="match status" value="1"/>
</dbReference>
<comment type="caution">
    <text evidence="8">The sequence shown here is derived from an EMBL/GenBank/DDBJ whole genome shotgun (WGS) entry which is preliminary data.</text>
</comment>
<dbReference type="PANTHER" id="PTHR11660:SF57">
    <property type="entry name" value="SOLUTE CARRIER FAMILY 40 MEMBER"/>
    <property type="match status" value="1"/>
</dbReference>
<evidence type="ECO:0000313" key="9">
    <source>
        <dbReference type="Proteomes" id="UP000799444"/>
    </source>
</evidence>
<dbReference type="AlphaFoldDB" id="A0A9P4QPZ5"/>